<organism evidence="1 2">
    <name type="scientific">Meishania litoralis</name>
    <dbReference type="NCBI Taxonomy" id="3434685"/>
    <lineage>
        <taxon>Bacteria</taxon>
        <taxon>Pseudomonadati</taxon>
        <taxon>Bacteroidota</taxon>
        <taxon>Flavobacteriia</taxon>
        <taxon>Flavobacteriales</taxon>
        <taxon>Flavobacteriaceae</taxon>
        <taxon>Meishania</taxon>
    </lineage>
</organism>
<protein>
    <submittedName>
        <fullName evidence="1">Uncharacterized protein</fullName>
    </submittedName>
</protein>
<gene>
    <name evidence="1" type="ORF">ACEZ3G_10445</name>
</gene>
<evidence type="ECO:0000313" key="2">
    <source>
        <dbReference type="Proteomes" id="UP001595191"/>
    </source>
</evidence>
<evidence type="ECO:0000313" key="1">
    <source>
        <dbReference type="EMBL" id="MFH6603896.1"/>
    </source>
</evidence>
<dbReference type="EMBL" id="JBHFPV010000002">
    <property type="protein sequence ID" value="MFH6603896.1"/>
    <property type="molecule type" value="Genomic_DNA"/>
</dbReference>
<comment type="caution">
    <text evidence="1">The sequence shown here is derived from an EMBL/GenBank/DDBJ whole genome shotgun (WGS) entry which is preliminary data.</text>
</comment>
<accession>A0ACC7LKX3</accession>
<dbReference type="Proteomes" id="UP001595191">
    <property type="component" value="Unassembled WGS sequence"/>
</dbReference>
<reference evidence="1" key="1">
    <citation type="submission" date="2024-09" db="EMBL/GenBank/DDBJ databases">
        <authorList>
            <person name="Liu J."/>
        </authorList>
    </citation>
    <scope>NUCLEOTIDE SEQUENCE</scope>
    <source>
        <strain evidence="1">NBU2967</strain>
    </source>
</reference>
<sequence length="58" mass="6654">MLKNSEFNATEQIRNFLLTEGIFDYNALEDGTKKYIEGVILAKSESKKKLGLDLVFRL</sequence>
<proteinExistence type="predicted"/>
<keyword evidence="2" id="KW-1185">Reference proteome</keyword>
<name>A0ACC7LKX3_9FLAO</name>